<dbReference type="InterPro" id="IPR056912">
    <property type="entry name" value="Phage_JBD30_tail_term-like"/>
</dbReference>
<reference evidence="1 2" key="1">
    <citation type="journal article" date="2005" name="DNA Res.">
        <title>Complete genome sequence of the facultative anaerobic magnetotactic bacterium Magnetospirillum sp. strain AMB-1.</title>
        <authorList>
            <person name="Matsunaga T."/>
            <person name="Okamura Y."/>
            <person name="Fukuda Y."/>
            <person name="Wahyudi A.T."/>
            <person name="Murase Y."/>
            <person name="Takeyama H."/>
        </authorList>
    </citation>
    <scope>NUCLEOTIDE SEQUENCE [LARGE SCALE GENOMIC DNA]</scope>
    <source>
        <strain evidence="2">ATCC 700264 / AMB-1</strain>
    </source>
</reference>
<sequence length="151" mass="16065">MIDLDPVNTRIADIKTAGNKKRFLVVGDAIGYAAATKKGAMLGDGPNAYVLPVADLPAAIPPEGGPQGVYSEFKVMIFKRLFGNATGTGVNKELIAIEKDLLATLLGWSPNENLGPITFAGAGLADFADGELWWGMTFRTTYGLMPTIRSF</sequence>
<keyword evidence="2" id="KW-1185">Reference proteome</keyword>
<dbReference type="HOGENOM" id="CLU_1729170_0_0_5"/>
<evidence type="ECO:0000313" key="2">
    <source>
        <dbReference type="Proteomes" id="UP000007058"/>
    </source>
</evidence>
<dbReference type="Pfam" id="PF23840">
    <property type="entry name" value="Phage_tail_terminator"/>
    <property type="match status" value="1"/>
</dbReference>
<accession>Q2W6E9</accession>
<organism evidence="1 2">
    <name type="scientific">Paramagnetospirillum magneticum (strain ATCC 700264 / AMB-1)</name>
    <name type="common">Magnetospirillum magneticum</name>
    <dbReference type="NCBI Taxonomy" id="342108"/>
    <lineage>
        <taxon>Bacteria</taxon>
        <taxon>Pseudomonadati</taxon>
        <taxon>Pseudomonadota</taxon>
        <taxon>Alphaproteobacteria</taxon>
        <taxon>Rhodospirillales</taxon>
        <taxon>Magnetospirillaceae</taxon>
        <taxon>Paramagnetospirillum</taxon>
    </lineage>
</organism>
<name>Q2W6E9_PARM1</name>
<protein>
    <submittedName>
        <fullName evidence="1">Uncharacterized protein</fullName>
    </submittedName>
</protein>
<proteinExistence type="predicted"/>
<dbReference type="EMBL" id="AP007255">
    <property type="protein sequence ID" value="BAE50576.1"/>
    <property type="molecule type" value="Genomic_DNA"/>
</dbReference>
<dbReference type="RefSeq" id="WP_011384177.1">
    <property type="nucleotide sequence ID" value="NC_007626.1"/>
</dbReference>
<dbReference type="STRING" id="342108.amb1772"/>
<gene>
    <name evidence="1" type="ordered locus">amb1772</name>
</gene>
<dbReference type="KEGG" id="mag:amb1772"/>
<dbReference type="AlphaFoldDB" id="Q2W6E9"/>
<dbReference type="Proteomes" id="UP000007058">
    <property type="component" value="Chromosome"/>
</dbReference>
<evidence type="ECO:0000313" key="1">
    <source>
        <dbReference type="EMBL" id="BAE50576.1"/>
    </source>
</evidence>